<evidence type="ECO:0000256" key="2">
    <source>
        <dbReference type="ARBA" id="ARBA00022737"/>
    </source>
</evidence>
<keyword evidence="1" id="KW-0880">Kelch repeat</keyword>
<keyword evidence="2" id="KW-0677">Repeat</keyword>
<dbReference type="PANTHER" id="PTHR46344">
    <property type="entry name" value="OS02G0202900 PROTEIN"/>
    <property type="match status" value="1"/>
</dbReference>
<protein>
    <submittedName>
        <fullName evidence="4">Unannotated protein</fullName>
    </submittedName>
</protein>
<dbReference type="SUPFAM" id="SSF117281">
    <property type="entry name" value="Kelch motif"/>
    <property type="match status" value="1"/>
</dbReference>
<dbReference type="InterPro" id="IPR015915">
    <property type="entry name" value="Kelch-typ_b-propeller"/>
</dbReference>
<gene>
    <name evidence="4" type="ORF">UFOPK2731_00149</name>
    <name evidence="5" type="ORF">UFOPK3161_00336</name>
    <name evidence="3" type="ORF">UFOPK3962_00205</name>
    <name evidence="6" type="ORF">UFOPK4427_00237</name>
</gene>
<accession>A0A6J6RJH6</accession>
<dbReference type="EMBL" id="CAFBRY010000003">
    <property type="protein sequence ID" value="CAB5136905.1"/>
    <property type="molecule type" value="Genomic_DNA"/>
</dbReference>
<dbReference type="Gene3D" id="2.130.10.80">
    <property type="entry name" value="Galactose oxidase/kelch, beta-propeller"/>
    <property type="match status" value="1"/>
</dbReference>
<dbReference type="EMBL" id="CAFABC010000004">
    <property type="protein sequence ID" value="CAB4817621.1"/>
    <property type="molecule type" value="Genomic_DNA"/>
</dbReference>
<evidence type="ECO:0000256" key="1">
    <source>
        <dbReference type="ARBA" id="ARBA00022441"/>
    </source>
</evidence>
<evidence type="ECO:0000313" key="3">
    <source>
        <dbReference type="EMBL" id="CAB4331255.1"/>
    </source>
</evidence>
<evidence type="ECO:0000313" key="5">
    <source>
        <dbReference type="EMBL" id="CAB4817621.1"/>
    </source>
</evidence>
<dbReference type="Gene3D" id="2.120.10.80">
    <property type="entry name" value="Kelch-type beta propeller"/>
    <property type="match status" value="1"/>
</dbReference>
<name>A0A6J6RJH6_9ZZZZ</name>
<organism evidence="4">
    <name type="scientific">freshwater metagenome</name>
    <dbReference type="NCBI Taxonomy" id="449393"/>
    <lineage>
        <taxon>unclassified sequences</taxon>
        <taxon>metagenomes</taxon>
        <taxon>ecological metagenomes</taxon>
    </lineage>
</organism>
<evidence type="ECO:0000313" key="4">
    <source>
        <dbReference type="EMBL" id="CAB4721315.1"/>
    </source>
</evidence>
<evidence type="ECO:0000313" key="6">
    <source>
        <dbReference type="EMBL" id="CAB5136905.1"/>
    </source>
</evidence>
<dbReference type="EMBL" id="CAEZYO010000002">
    <property type="protein sequence ID" value="CAB4721315.1"/>
    <property type="molecule type" value="Genomic_DNA"/>
</dbReference>
<proteinExistence type="predicted"/>
<sequence length="697" mass="73801">MRTKKISVLISTLVLLSSFISPSAHADSTLNVSFVLINPATGSNAGAGNGVSVRAVNRDGGDPPGGRTDNNGVVTFAIKAQQYTLGGYCGSCYTGQYITDYLVIAKSDSSVEVLSADGAPVTKDASGNWMLTTQQVRKAVGNDPWQLMTTKPNVASNIARMAWLLTNGKILVQTTNDSEIANWWTITPDIDGNYYDGTWTQVARIPNYNPWAYNGAVLHSGNFFVTGGEVNFSDAKVFEENNNKSYIYNVSSNTWTEVAPPNNGQGIWAHIAAPPFVKLADGRIMIGNFSDRDPSSSHESMLFDETTMKWTITGTNKTGMNSEAGFSLLPNDKVLTVNTDGGGITAEIYDPATGLWSKTGALPVALSNGEIGPALALPSGKTLAQGATGANALYDPVTNTWAAAPNFPKLNNGMQLSAPDNPTAILPNGNLLTVTSYIARDTGNMDIMGPARYFEYDVSSNAWLPVIDDLMLPPSSSSSVYMKMLPLPNGQVMVINMRANPGSGGIAFYTSKGSPNSSWAPVVDKISDAALTPGKSFSVSGKQLSGLTQGATFGDEFESATNYPLVRVVNNSSHHVFYATTSNFSTTSIAPMVPSTFDFTIGSNFENGPSKMYVVANGIASAPVDVTISGGYDKVAADKVVSDKAAAELKAKQDAEAKATADKAVAPKKTTITCVKGKNTKKVTSLKPVCPIGYKKK</sequence>
<dbReference type="EMBL" id="CAESAH010000003">
    <property type="protein sequence ID" value="CAB4331255.1"/>
    <property type="molecule type" value="Genomic_DNA"/>
</dbReference>
<dbReference type="InterPro" id="IPR037293">
    <property type="entry name" value="Gal_Oxidase_central_sf"/>
</dbReference>
<reference evidence="4" key="1">
    <citation type="submission" date="2020-05" db="EMBL/GenBank/DDBJ databases">
        <authorList>
            <person name="Chiriac C."/>
            <person name="Salcher M."/>
            <person name="Ghai R."/>
            <person name="Kavagutti S V."/>
        </authorList>
    </citation>
    <scope>NUCLEOTIDE SEQUENCE</scope>
</reference>
<dbReference type="AlphaFoldDB" id="A0A6J6RJH6"/>
<dbReference type="PANTHER" id="PTHR46344:SF27">
    <property type="entry name" value="KELCH REPEAT SUPERFAMILY PROTEIN"/>
    <property type="match status" value="1"/>
</dbReference>